<dbReference type="PROSITE" id="PS50987">
    <property type="entry name" value="HTH_ARSR_2"/>
    <property type="match status" value="1"/>
</dbReference>
<dbReference type="OrthoDB" id="9802016at2"/>
<keyword evidence="1" id="KW-0805">Transcription regulation</keyword>
<sequence>MEENMMDMKQIQNETVSKFFYGLSNPARLEIALSLLNEEKNVSQLVEELGMKQSQISNQLMCLKTCGFVTSRKDGKFVYYNVTDQRVRDIIQLAQSVVAENADRISSCTRL</sequence>
<evidence type="ECO:0000256" key="1">
    <source>
        <dbReference type="ARBA" id="ARBA00023015"/>
    </source>
</evidence>
<dbReference type="PANTHER" id="PTHR33154">
    <property type="entry name" value="TRANSCRIPTIONAL REGULATOR, ARSR FAMILY"/>
    <property type="match status" value="1"/>
</dbReference>
<accession>A0A4Y8IKG0</accession>
<keyword evidence="3" id="KW-0804">Transcription</keyword>
<dbReference type="SUPFAM" id="SSF46785">
    <property type="entry name" value="Winged helix' DNA-binding domain"/>
    <property type="match status" value="1"/>
</dbReference>
<keyword evidence="6" id="KW-1185">Reference proteome</keyword>
<keyword evidence="2" id="KW-0238">DNA-binding</keyword>
<gene>
    <name evidence="5" type="ORF">E3U55_09090</name>
</gene>
<dbReference type="GO" id="GO:0003677">
    <property type="term" value="F:DNA binding"/>
    <property type="evidence" value="ECO:0007669"/>
    <property type="project" value="UniProtKB-KW"/>
</dbReference>
<dbReference type="InterPro" id="IPR036388">
    <property type="entry name" value="WH-like_DNA-bd_sf"/>
</dbReference>
<dbReference type="CDD" id="cd00090">
    <property type="entry name" value="HTH_ARSR"/>
    <property type="match status" value="1"/>
</dbReference>
<dbReference type="InterPro" id="IPR036390">
    <property type="entry name" value="WH_DNA-bd_sf"/>
</dbReference>
<proteinExistence type="predicted"/>
<evidence type="ECO:0000313" key="6">
    <source>
        <dbReference type="Proteomes" id="UP000297975"/>
    </source>
</evidence>
<evidence type="ECO:0000259" key="4">
    <source>
        <dbReference type="PROSITE" id="PS50987"/>
    </source>
</evidence>
<reference evidence="5 6" key="1">
    <citation type="submission" date="2019-03" db="EMBL/GenBank/DDBJ databases">
        <authorList>
            <person name="He R.-H."/>
        </authorList>
    </citation>
    <scope>NUCLEOTIDE SEQUENCE [LARGE SCALE GENOMIC DNA]</scope>
    <source>
        <strain evidence="6">SH 714</strain>
    </source>
</reference>
<dbReference type="InterPro" id="IPR051081">
    <property type="entry name" value="HTH_MetalResp_TranReg"/>
</dbReference>
<dbReference type="Gene3D" id="1.10.10.10">
    <property type="entry name" value="Winged helix-like DNA-binding domain superfamily/Winged helix DNA-binding domain"/>
    <property type="match status" value="1"/>
</dbReference>
<dbReference type="InterPro" id="IPR011991">
    <property type="entry name" value="ArsR-like_HTH"/>
</dbReference>
<evidence type="ECO:0000256" key="3">
    <source>
        <dbReference type="ARBA" id="ARBA00023163"/>
    </source>
</evidence>
<name>A0A4Y8IKG0_9BACI</name>
<evidence type="ECO:0000256" key="2">
    <source>
        <dbReference type="ARBA" id="ARBA00023125"/>
    </source>
</evidence>
<dbReference type="PANTHER" id="PTHR33154:SF36">
    <property type="entry name" value="TRANSCRIPTIONAL REGULATOR"/>
    <property type="match status" value="1"/>
</dbReference>
<dbReference type="GO" id="GO:0003700">
    <property type="term" value="F:DNA-binding transcription factor activity"/>
    <property type="evidence" value="ECO:0007669"/>
    <property type="project" value="InterPro"/>
</dbReference>
<protein>
    <submittedName>
        <fullName evidence="5">Transcriptional regulator</fullName>
    </submittedName>
</protein>
<dbReference type="Proteomes" id="UP000297975">
    <property type="component" value="Unassembled WGS sequence"/>
</dbReference>
<dbReference type="EMBL" id="SOPW01000008">
    <property type="protein sequence ID" value="TFB21456.1"/>
    <property type="molecule type" value="Genomic_DNA"/>
</dbReference>
<feature type="domain" description="HTH arsR-type" evidence="4">
    <location>
        <begin position="8"/>
        <end position="102"/>
    </location>
</feature>
<comment type="caution">
    <text evidence="5">The sequence shown here is derived from an EMBL/GenBank/DDBJ whole genome shotgun (WGS) entry which is preliminary data.</text>
</comment>
<organism evidence="5 6">
    <name type="scientific">Filobacillus milosensis</name>
    <dbReference type="NCBI Taxonomy" id="94137"/>
    <lineage>
        <taxon>Bacteria</taxon>
        <taxon>Bacillati</taxon>
        <taxon>Bacillota</taxon>
        <taxon>Bacilli</taxon>
        <taxon>Bacillales</taxon>
        <taxon>Bacillaceae</taxon>
        <taxon>Filobacillus</taxon>
    </lineage>
</organism>
<dbReference type="SMART" id="SM00418">
    <property type="entry name" value="HTH_ARSR"/>
    <property type="match status" value="1"/>
</dbReference>
<dbReference type="PRINTS" id="PR00778">
    <property type="entry name" value="HTHARSR"/>
</dbReference>
<dbReference type="Pfam" id="PF01022">
    <property type="entry name" value="HTH_5"/>
    <property type="match status" value="1"/>
</dbReference>
<evidence type="ECO:0000313" key="5">
    <source>
        <dbReference type="EMBL" id="TFB21456.1"/>
    </source>
</evidence>
<dbReference type="NCBIfam" id="NF033788">
    <property type="entry name" value="HTH_metalloreg"/>
    <property type="match status" value="1"/>
</dbReference>
<dbReference type="AlphaFoldDB" id="A0A4Y8IKG0"/>
<dbReference type="InterPro" id="IPR001845">
    <property type="entry name" value="HTH_ArsR_DNA-bd_dom"/>
</dbReference>